<evidence type="ECO:0000313" key="1">
    <source>
        <dbReference type="EMBL" id="TYQ01861.1"/>
    </source>
</evidence>
<sequence>MSNIAELPTPVSLDLVDLTPAAVDAVLGKYQAGSLTMTVAPGDGGIGIRMGSAKDLGEYEDIVWPPAIPIAFVNDNNFAARADTTRALGRFVTDDTGRAVMLEFGGRTAKRVA</sequence>
<dbReference type="AlphaFoldDB" id="A0A652YL22"/>
<dbReference type="EMBL" id="VNIQ01000007">
    <property type="protein sequence ID" value="TYQ01861.1"/>
    <property type="molecule type" value="Genomic_DNA"/>
</dbReference>
<organism evidence="1">
    <name type="scientific">Nocardia globerula</name>
    <dbReference type="NCBI Taxonomy" id="1818"/>
    <lineage>
        <taxon>Bacteria</taxon>
        <taxon>Bacillati</taxon>
        <taxon>Actinomycetota</taxon>
        <taxon>Actinomycetes</taxon>
        <taxon>Mycobacteriales</taxon>
        <taxon>Nocardiaceae</taxon>
        <taxon>Nocardia</taxon>
    </lineage>
</organism>
<accession>A0A652YL22</accession>
<protein>
    <submittedName>
        <fullName evidence="1">Uncharacterized protein</fullName>
    </submittedName>
</protein>
<gene>
    <name evidence="1" type="ORF">FNL38_107283</name>
</gene>
<comment type="caution">
    <text evidence="1">The sequence shown here is derived from an EMBL/GenBank/DDBJ whole genome shotgun (WGS) entry which is preliminary data.</text>
</comment>
<reference evidence="1" key="1">
    <citation type="submission" date="2019-07" db="EMBL/GenBank/DDBJ databases">
        <title>Genomic Encyclopedia of Type Strains, Phase IV (KMG-IV): sequencing the most valuable type-strain genomes for metagenomic binning, comparative biology and taxonomic classification.</title>
        <authorList>
            <person name="Goeker M."/>
        </authorList>
    </citation>
    <scope>NUCLEOTIDE SEQUENCE</scope>
    <source>
        <strain evidence="1">DSM 44596</strain>
    </source>
</reference>
<name>A0A652YL22_NOCGL</name>
<proteinExistence type="predicted"/>